<comment type="caution">
    <text evidence="9">The sequence shown here is derived from an EMBL/GenBank/DDBJ whole genome shotgun (WGS) entry which is preliminary data.</text>
</comment>
<evidence type="ECO:0000256" key="3">
    <source>
        <dbReference type="ARBA" id="ARBA00022679"/>
    </source>
</evidence>
<feature type="transmembrane region" description="Helical" evidence="8">
    <location>
        <begin position="180"/>
        <end position="197"/>
    </location>
</feature>
<keyword evidence="7" id="KW-0460">Magnesium</keyword>
<organism evidence="9 10">
    <name type="scientific">Candidatus Gottesmanbacteria bacterium RIFCSPHIGHO2_01_FULL_39_10</name>
    <dbReference type="NCBI Taxonomy" id="1798375"/>
    <lineage>
        <taxon>Bacteria</taxon>
        <taxon>Candidatus Gottesmaniibacteriota</taxon>
    </lineage>
</organism>
<accession>A0A1F5ZR01</accession>
<dbReference type="GO" id="GO:0046872">
    <property type="term" value="F:metal ion binding"/>
    <property type="evidence" value="ECO:0007669"/>
    <property type="project" value="UniProtKB-KW"/>
</dbReference>
<keyword evidence="7" id="KW-0479">Metal-binding</keyword>
<keyword evidence="4 8" id="KW-0812">Transmembrane</keyword>
<dbReference type="STRING" id="1798375.A2773_04080"/>
<feature type="transmembrane region" description="Helical" evidence="8">
    <location>
        <begin position="329"/>
        <end position="346"/>
    </location>
</feature>
<dbReference type="EMBL" id="MFJE01000012">
    <property type="protein sequence ID" value="OGG14765.1"/>
    <property type="molecule type" value="Genomic_DNA"/>
</dbReference>
<name>A0A1F5ZR01_9BACT</name>
<keyword evidence="3" id="KW-0808">Transferase</keyword>
<feature type="transmembrane region" description="Helical" evidence="8">
    <location>
        <begin position="104"/>
        <end position="124"/>
    </location>
</feature>
<evidence type="ECO:0000313" key="9">
    <source>
        <dbReference type="EMBL" id="OGG14765.1"/>
    </source>
</evidence>
<feature type="transmembrane region" description="Helical" evidence="8">
    <location>
        <begin position="149"/>
        <end position="168"/>
    </location>
</feature>
<feature type="binding site" evidence="7">
    <location>
        <position position="169"/>
    </location>
    <ligand>
        <name>Mg(2+)</name>
        <dbReference type="ChEBI" id="CHEBI:18420"/>
    </ligand>
</feature>
<dbReference type="GO" id="GO:0009103">
    <property type="term" value="P:lipopolysaccharide biosynthetic process"/>
    <property type="evidence" value="ECO:0007669"/>
    <property type="project" value="TreeGrafter"/>
</dbReference>
<dbReference type="GO" id="GO:0044038">
    <property type="term" value="P:cell wall macromolecule biosynthetic process"/>
    <property type="evidence" value="ECO:0007669"/>
    <property type="project" value="TreeGrafter"/>
</dbReference>
<feature type="transmembrane region" description="Helical" evidence="8">
    <location>
        <begin position="6"/>
        <end position="28"/>
    </location>
</feature>
<evidence type="ECO:0000256" key="7">
    <source>
        <dbReference type="PIRSR" id="PIRSR600715-1"/>
    </source>
</evidence>
<keyword evidence="2" id="KW-1003">Cell membrane</keyword>
<proteinExistence type="predicted"/>
<dbReference type="CDD" id="cd06853">
    <property type="entry name" value="GT_WecA_like"/>
    <property type="match status" value="1"/>
</dbReference>
<evidence type="ECO:0000256" key="1">
    <source>
        <dbReference type="ARBA" id="ARBA00004651"/>
    </source>
</evidence>
<dbReference type="InterPro" id="IPR000715">
    <property type="entry name" value="Glycosyl_transferase_4"/>
</dbReference>
<protein>
    <recommendedName>
        <fullName evidence="11">Undecaprenyl-phosphate alpha-N-acetylglucosaminyl 1-phosphate transferase</fullName>
    </recommendedName>
</protein>
<feature type="transmembrane region" description="Helical" evidence="8">
    <location>
        <begin position="49"/>
        <end position="69"/>
    </location>
</feature>
<dbReference type="Pfam" id="PF00953">
    <property type="entry name" value="Glycos_transf_4"/>
    <property type="match status" value="1"/>
</dbReference>
<dbReference type="Proteomes" id="UP000177383">
    <property type="component" value="Unassembled WGS sequence"/>
</dbReference>
<evidence type="ECO:0000256" key="6">
    <source>
        <dbReference type="ARBA" id="ARBA00023136"/>
    </source>
</evidence>
<dbReference type="AlphaFoldDB" id="A0A1F5ZR01"/>
<comment type="cofactor">
    <cofactor evidence="7">
        <name>Mg(2+)</name>
        <dbReference type="ChEBI" id="CHEBI:18420"/>
    </cofactor>
</comment>
<gene>
    <name evidence="9" type="ORF">A2773_04080</name>
</gene>
<evidence type="ECO:0000256" key="4">
    <source>
        <dbReference type="ARBA" id="ARBA00022692"/>
    </source>
</evidence>
<evidence type="ECO:0000256" key="8">
    <source>
        <dbReference type="SAM" id="Phobius"/>
    </source>
</evidence>
<dbReference type="GO" id="GO:0071555">
    <property type="term" value="P:cell wall organization"/>
    <property type="evidence" value="ECO:0007669"/>
    <property type="project" value="TreeGrafter"/>
</dbReference>
<comment type="subcellular location">
    <subcellularLocation>
        <location evidence="1">Cell membrane</location>
        <topology evidence="1">Multi-pass membrane protein</topology>
    </subcellularLocation>
</comment>
<keyword evidence="6 8" id="KW-0472">Membrane</keyword>
<evidence type="ECO:0008006" key="11">
    <source>
        <dbReference type="Google" id="ProtNLM"/>
    </source>
</evidence>
<evidence type="ECO:0000256" key="5">
    <source>
        <dbReference type="ARBA" id="ARBA00022989"/>
    </source>
</evidence>
<keyword evidence="5 8" id="KW-1133">Transmembrane helix</keyword>
<sequence length="360" mass="39923">MIFLLPIFLVISFLISFAITPFVISFARKYGFVDDPTKRPHPAHTHKGVIPRAGGIAIFLGIFIPIFFVLPQNKIFWGIFAAAALIIVTGLWDDKKDRSPYIRFGLNILSALIAVLSGIGIPYITNPLGGIIRLDTIRFTFSFFGDHSILLFADLFALIWIVWCMNMVNWSKGVDGQMPGFVAISSLVIGLLSLRFIDQDIGQISVTYLAFLTAGSFLGFLPWNFYPQKIMPGYGGGALAGFMLAVLSIFSYGKLGTMILVLGIPLADAVYTMGRRIFSGKSPFKPDREHLHHKLLSLGWGRRRIALFYWTISAVLGIIALNLSSGQKAFAMVLVLMLIVGFILWVSRISRLSYGTDEEI</sequence>
<evidence type="ECO:0000313" key="10">
    <source>
        <dbReference type="Proteomes" id="UP000177383"/>
    </source>
</evidence>
<feature type="transmembrane region" description="Helical" evidence="8">
    <location>
        <begin position="305"/>
        <end position="323"/>
    </location>
</feature>
<feature type="transmembrane region" description="Helical" evidence="8">
    <location>
        <begin position="75"/>
        <end position="92"/>
    </location>
</feature>
<evidence type="ECO:0000256" key="2">
    <source>
        <dbReference type="ARBA" id="ARBA00022475"/>
    </source>
</evidence>
<dbReference type="GO" id="GO:0016780">
    <property type="term" value="F:phosphotransferase activity, for other substituted phosphate groups"/>
    <property type="evidence" value="ECO:0007669"/>
    <property type="project" value="InterPro"/>
</dbReference>
<reference evidence="9 10" key="1">
    <citation type="journal article" date="2016" name="Nat. Commun.">
        <title>Thousands of microbial genomes shed light on interconnected biogeochemical processes in an aquifer system.</title>
        <authorList>
            <person name="Anantharaman K."/>
            <person name="Brown C.T."/>
            <person name="Hug L.A."/>
            <person name="Sharon I."/>
            <person name="Castelle C.J."/>
            <person name="Probst A.J."/>
            <person name="Thomas B.C."/>
            <person name="Singh A."/>
            <person name="Wilkins M.J."/>
            <person name="Karaoz U."/>
            <person name="Brodie E.L."/>
            <person name="Williams K.H."/>
            <person name="Hubbard S.S."/>
            <person name="Banfield J.F."/>
        </authorList>
    </citation>
    <scope>NUCLEOTIDE SEQUENCE [LARGE SCALE GENOMIC DNA]</scope>
</reference>
<feature type="transmembrane region" description="Helical" evidence="8">
    <location>
        <begin position="203"/>
        <end position="221"/>
    </location>
</feature>
<dbReference type="PANTHER" id="PTHR22926">
    <property type="entry name" value="PHOSPHO-N-ACETYLMURAMOYL-PENTAPEPTIDE-TRANSFERASE"/>
    <property type="match status" value="1"/>
</dbReference>
<feature type="transmembrane region" description="Helical" evidence="8">
    <location>
        <begin position="233"/>
        <end position="252"/>
    </location>
</feature>
<dbReference type="GO" id="GO:0005886">
    <property type="term" value="C:plasma membrane"/>
    <property type="evidence" value="ECO:0007669"/>
    <property type="project" value="UniProtKB-SubCell"/>
</dbReference>
<dbReference type="PANTHER" id="PTHR22926:SF3">
    <property type="entry name" value="UNDECAPRENYL-PHOSPHATE ALPHA-N-ACETYLGLUCOSAMINYL 1-PHOSPHATE TRANSFERASE"/>
    <property type="match status" value="1"/>
</dbReference>